<gene>
    <name evidence="1" type="ORF">SBRY_60033</name>
</gene>
<accession>A0A9W4H5S8</accession>
<proteinExistence type="predicted"/>
<reference evidence="1" key="1">
    <citation type="submission" date="2021-06" db="EMBL/GenBank/DDBJ databases">
        <authorList>
            <person name="Arsene-Ploetze F."/>
        </authorList>
    </citation>
    <scope>NUCLEOTIDE SEQUENCE</scope>
    <source>
        <strain evidence="1">SBRY1</strain>
    </source>
</reference>
<evidence type="ECO:0000313" key="2">
    <source>
        <dbReference type="Proteomes" id="UP001153328"/>
    </source>
</evidence>
<comment type="caution">
    <text evidence="1">The sequence shown here is derived from an EMBL/GenBank/DDBJ whole genome shotgun (WGS) entry which is preliminary data.</text>
</comment>
<organism evidence="1 2">
    <name type="scientific">Actinacidiphila bryophytorum</name>
    <dbReference type="NCBI Taxonomy" id="1436133"/>
    <lineage>
        <taxon>Bacteria</taxon>
        <taxon>Bacillati</taxon>
        <taxon>Actinomycetota</taxon>
        <taxon>Actinomycetes</taxon>
        <taxon>Kitasatosporales</taxon>
        <taxon>Streptomycetaceae</taxon>
        <taxon>Actinacidiphila</taxon>
    </lineage>
</organism>
<dbReference type="Proteomes" id="UP001153328">
    <property type="component" value="Unassembled WGS sequence"/>
</dbReference>
<sequence length="57" mass="6473">MGAVMLPHAAAVRAPGARRRVTRRKLYRCWEPSDDRYRVCDARRGGVSEMGRSDRAV</sequence>
<name>A0A9W4H5S8_9ACTN</name>
<evidence type="ECO:0000313" key="1">
    <source>
        <dbReference type="EMBL" id="CAG7653036.1"/>
    </source>
</evidence>
<protein>
    <submittedName>
        <fullName evidence="1">Uncharacterized protein</fullName>
    </submittedName>
</protein>
<dbReference type="EMBL" id="CAJVAX010000020">
    <property type="protein sequence ID" value="CAG7653036.1"/>
    <property type="molecule type" value="Genomic_DNA"/>
</dbReference>
<dbReference type="AlphaFoldDB" id="A0A9W4H5S8"/>
<keyword evidence="2" id="KW-1185">Reference proteome</keyword>